<evidence type="ECO:0000313" key="12">
    <source>
        <dbReference type="Proteomes" id="UP000031866"/>
    </source>
</evidence>
<dbReference type="CDD" id="cd03143">
    <property type="entry name" value="A4_beta-galactosidase_middle_domain"/>
    <property type="match status" value="1"/>
</dbReference>
<proteinExistence type="inferred from homology"/>
<dbReference type="Gene3D" id="3.40.50.880">
    <property type="match status" value="1"/>
</dbReference>
<dbReference type="InterPro" id="IPR013739">
    <property type="entry name" value="Beta_galactosidase_C"/>
</dbReference>
<evidence type="ECO:0000259" key="10">
    <source>
        <dbReference type="Pfam" id="PF08533"/>
    </source>
</evidence>
<feature type="domain" description="Beta-galactosidase trimerisation" evidence="9">
    <location>
        <begin position="395"/>
        <end position="610"/>
    </location>
</feature>
<dbReference type="PANTHER" id="PTHR36447">
    <property type="entry name" value="BETA-GALACTOSIDASE GANA"/>
    <property type="match status" value="1"/>
</dbReference>
<dbReference type="InterPro" id="IPR013738">
    <property type="entry name" value="Beta_galactosidase_Trimer"/>
</dbReference>
<feature type="domain" description="Beta-galactosidase C-terminal" evidence="10">
    <location>
        <begin position="635"/>
        <end position="676"/>
    </location>
</feature>
<dbReference type="Pfam" id="PF08532">
    <property type="entry name" value="Glyco_hydro_42M"/>
    <property type="match status" value="1"/>
</dbReference>
<dbReference type="GO" id="GO:0046872">
    <property type="term" value="F:metal ion binding"/>
    <property type="evidence" value="ECO:0007669"/>
    <property type="project" value="UniProtKB-KW"/>
</dbReference>
<dbReference type="EMBL" id="CP010086">
    <property type="protein sequence ID" value="AJG98278.1"/>
    <property type="molecule type" value="Genomic_DNA"/>
</dbReference>
<keyword evidence="4" id="KW-0479">Metal-binding</keyword>
<reference evidence="12" key="1">
    <citation type="submission" date="2014-12" db="EMBL/GenBank/DDBJ databases">
        <title>Genome sequence of Clostridium beijerinckii strain 59B.</title>
        <authorList>
            <person name="Little G.T."/>
            <person name="Minton N.P."/>
        </authorList>
    </citation>
    <scope>NUCLEOTIDE SEQUENCE [LARGE SCALE GENOMIC DNA]</scope>
    <source>
        <strain evidence="12">59B</strain>
    </source>
</reference>
<dbReference type="GO" id="GO:0004565">
    <property type="term" value="F:beta-galactosidase activity"/>
    <property type="evidence" value="ECO:0007669"/>
    <property type="project" value="UniProtKB-EC"/>
</dbReference>
<keyword evidence="5" id="KW-0378">Hydrolase</keyword>
<comment type="similarity">
    <text evidence="2">Belongs to the glycosyl hydrolase 42 family.</text>
</comment>
<evidence type="ECO:0000256" key="7">
    <source>
        <dbReference type="ARBA" id="ARBA00023295"/>
    </source>
</evidence>
<dbReference type="SUPFAM" id="SSF51445">
    <property type="entry name" value="(Trans)glycosidases"/>
    <property type="match status" value="1"/>
</dbReference>
<evidence type="ECO:0000256" key="6">
    <source>
        <dbReference type="ARBA" id="ARBA00022833"/>
    </source>
</evidence>
<comment type="catalytic activity">
    <reaction evidence="1">
        <text>Hydrolysis of terminal non-reducing beta-D-galactose residues in beta-D-galactosides.</text>
        <dbReference type="EC" id="3.2.1.23"/>
    </reaction>
</comment>
<evidence type="ECO:0000256" key="5">
    <source>
        <dbReference type="ARBA" id="ARBA00022801"/>
    </source>
</evidence>
<dbReference type="InterPro" id="IPR029062">
    <property type="entry name" value="Class_I_gatase-like"/>
</dbReference>
<dbReference type="KEGG" id="cbei:LF65_01674"/>
<evidence type="ECO:0000256" key="4">
    <source>
        <dbReference type="ARBA" id="ARBA00022723"/>
    </source>
</evidence>
<dbReference type="InterPro" id="IPR017853">
    <property type="entry name" value="GH"/>
</dbReference>
<gene>
    <name evidence="11" type="ORF">LF65_01674</name>
</gene>
<dbReference type="InterPro" id="IPR013529">
    <property type="entry name" value="Glyco_hydro_42_N"/>
</dbReference>
<evidence type="ECO:0000259" key="8">
    <source>
        <dbReference type="Pfam" id="PF02449"/>
    </source>
</evidence>
<evidence type="ECO:0000256" key="1">
    <source>
        <dbReference type="ARBA" id="ARBA00001412"/>
    </source>
</evidence>
<dbReference type="GO" id="GO:0006012">
    <property type="term" value="P:galactose metabolic process"/>
    <property type="evidence" value="ECO:0007669"/>
    <property type="project" value="InterPro"/>
</dbReference>
<evidence type="ECO:0000259" key="9">
    <source>
        <dbReference type="Pfam" id="PF08532"/>
    </source>
</evidence>
<dbReference type="Gene3D" id="3.20.20.80">
    <property type="entry name" value="Glycosidases"/>
    <property type="match status" value="1"/>
</dbReference>
<dbReference type="EC" id="3.2.1.23" evidence="3"/>
<evidence type="ECO:0000256" key="3">
    <source>
        <dbReference type="ARBA" id="ARBA00012756"/>
    </source>
</evidence>
<dbReference type="SUPFAM" id="SSF52317">
    <property type="entry name" value="Class I glutamine amidotransferase-like"/>
    <property type="match status" value="1"/>
</dbReference>
<evidence type="ECO:0000313" key="11">
    <source>
        <dbReference type="EMBL" id="AJG98278.1"/>
    </source>
</evidence>
<evidence type="ECO:0000256" key="2">
    <source>
        <dbReference type="ARBA" id="ARBA00005940"/>
    </source>
</evidence>
<feature type="domain" description="Glycoside hydrolase family 42 N-terminal" evidence="8">
    <location>
        <begin position="12"/>
        <end position="379"/>
    </location>
</feature>
<dbReference type="PANTHER" id="PTHR36447:SF2">
    <property type="entry name" value="BETA-GALACTOSIDASE YESZ"/>
    <property type="match status" value="1"/>
</dbReference>
<sequence>MNIKKRMVGVNYHPHDWSCDQWGKDLDSMKNAGFSVVRLGHLCWDSFEPKENVYTFEWMDKVMDMCYERGIKVFLDIPTRPAPLWLHKKYPSIDIVNESGQRLNANTRYMEDVGDPHFQNYALNLAEIMVKRYCDHPAMLAFGLCNELGSGFHSYSQTALIRFQKWLKDKYTTIENLNISWNTKRWSRKLEEFSDVFFPVSGSEIKGAPEPFLDMKRFFSDEILSYMKELNKCVKTNAPNIPVSTNHWAENKNVGFDYQKDYRNIIDYPGIGFYPGVNPEYEDGFIGACMNTDYRIGELDVPMWGLEFQTGTNGGYGPPKGVLRMYAYLSWVYRNDMVCAWTWRSMLGGEEQYLYGLLDHDGSFGWKYYEYKQIAEEWNALEEKQICRLDDSKSIAVAYSYDSHTVSQYAENYYKTDYKKGQVLETYKALFHNNIDCNIIDLRKVEKEYQIVIVPGHCLMDKESAATIRAMVENGATVIMTAYSAKVNENNQAFTESLPGYLSDVFGIKVRGFDRAVTHITSVNEGGIDKDPTIIRRKEIDVEIDRKQLGIKVDYHEFIELDTAEAIGYYSNIDDENNVAVTCNNFEKGKAIYVGIPANENLLTVLMENYGKGIFTRSDVPKGIITRQLSNNHQIYINTTDKTVSIDLKQESKGVLRNQMYSKTLTINPYEVGIIKF</sequence>
<organism evidence="11 12">
    <name type="scientific">Clostridium beijerinckii</name>
    <name type="common">Clostridium MP</name>
    <dbReference type="NCBI Taxonomy" id="1520"/>
    <lineage>
        <taxon>Bacteria</taxon>
        <taxon>Bacillati</taxon>
        <taxon>Bacillota</taxon>
        <taxon>Clostridia</taxon>
        <taxon>Eubacteriales</taxon>
        <taxon>Clostridiaceae</taxon>
        <taxon>Clostridium</taxon>
    </lineage>
</organism>
<dbReference type="Pfam" id="PF02449">
    <property type="entry name" value="Glyco_hydro_42"/>
    <property type="match status" value="1"/>
</dbReference>
<dbReference type="GO" id="GO:0009341">
    <property type="term" value="C:beta-galactosidase complex"/>
    <property type="evidence" value="ECO:0007669"/>
    <property type="project" value="InterPro"/>
</dbReference>
<keyword evidence="6" id="KW-0862">Zinc</keyword>
<keyword evidence="7" id="KW-0326">Glycosidase</keyword>
<protein>
    <recommendedName>
        <fullName evidence="3">beta-galactosidase</fullName>
        <ecNumber evidence="3">3.2.1.23</ecNumber>
    </recommendedName>
</protein>
<dbReference type="RefSeq" id="WP_052482768.1">
    <property type="nucleotide sequence ID" value="NZ_CP010086.2"/>
</dbReference>
<dbReference type="Proteomes" id="UP000031866">
    <property type="component" value="Chromosome"/>
</dbReference>
<accession>A0A0B5QN80</accession>
<name>A0A0B5QN80_CLOBE</name>
<dbReference type="Pfam" id="PF08533">
    <property type="entry name" value="Glyco_hydro_42C"/>
    <property type="match status" value="1"/>
</dbReference>
<dbReference type="InterPro" id="IPR003476">
    <property type="entry name" value="Glyco_hydro_42"/>
</dbReference>
<dbReference type="OrthoDB" id="9800974at2"/>
<dbReference type="STRING" id="1520.LF65_01674"/>
<dbReference type="AlphaFoldDB" id="A0A0B5QN80"/>